<gene>
    <name evidence="2" type="ORF">EVEC_LOCUS4902</name>
</gene>
<evidence type="ECO:0000313" key="4">
    <source>
        <dbReference type="WBParaSite" id="EVEC_0000524901-mRNA-1"/>
    </source>
</evidence>
<evidence type="ECO:0000313" key="3">
    <source>
        <dbReference type="Proteomes" id="UP000274131"/>
    </source>
</evidence>
<evidence type="ECO:0000313" key="2">
    <source>
        <dbReference type="EMBL" id="VDD90151.1"/>
    </source>
</evidence>
<feature type="region of interest" description="Disordered" evidence="1">
    <location>
        <begin position="1"/>
        <end position="127"/>
    </location>
</feature>
<sequence length="166" mass="18457">MEKPTVEKFEKVKKAQSLYQPWMDNMADSDQEMKDYTPSPVHPPQTKKRSNYKFDQDYLKALSTSSDGSVATSGRSTALDMPPTSPGNKTPLPTTDQPDELKRKSSSSSSRKKRSQSRSKSASRSLAGLPVVSHAVITPLVKYAILKELITKFYTLEAKIEQTAQS</sequence>
<dbReference type="Proteomes" id="UP000274131">
    <property type="component" value="Unassembled WGS sequence"/>
</dbReference>
<reference evidence="4" key="1">
    <citation type="submission" date="2017-02" db="UniProtKB">
        <authorList>
            <consortium name="WormBaseParasite"/>
        </authorList>
    </citation>
    <scope>IDENTIFICATION</scope>
</reference>
<reference evidence="2 3" key="2">
    <citation type="submission" date="2018-10" db="EMBL/GenBank/DDBJ databases">
        <authorList>
            <consortium name="Pathogen Informatics"/>
        </authorList>
    </citation>
    <scope>NUCLEOTIDE SEQUENCE [LARGE SCALE GENOMIC DNA]</scope>
</reference>
<dbReference type="AlphaFoldDB" id="A0A0N4V4Z3"/>
<feature type="compositionally biased region" description="Polar residues" evidence="1">
    <location>
        <begin position="86"/>
        <end position="96"/>
    </location>
</feature>
<organism evidence="4">
    <name type="scientific">Enterobius vermicularis</name>
    <name type="common">Human pinworm</name>
    <dbReference type="NCBI Taxonomy" id="51028"/>
    <lineage>
        <taxon>Eukaryota</taxon>
        <taxon>Metazoa</taxon>
        <taxon>Ecdysozoa</taxon>
        <taxon>Nematoda</taxon>
        <taxon>Chromadorea</taxon>
        <taxon>Rhabditida</taxon>
        <taxon>Spirurina</taxon>
        <taxon>Oxyuridomorpha</taxon>
        <taxon>Oxyuroidea</taxon>
        <taxon>Oxyuridae</taxon>
        <taxon>Enterobius</taxon>
    </lineage>
</organism>
<feature type="compositionally biased region" description="Polar residues" evidence="1">
    <location>
        <begin position="62"/>
        <end position="76"/>
    </location>
</feature>
<dbReference type="WBParaSite" id="EVEC_0000524901-mRNA-1">
    <property type="protein sequence ID" value="EVEC_0000524901-mRNA-1"/>
    <property type="gene ID" value="EVEC_0000524901"/>
</dbReference>
<dbReference type="OrthoDB" id="10553905at2759"/>
<evidence type="ECO:0000256" key="1">
    <source>
        <dbReference type="SAM" id="MobiDB-lite"/>
    </source>
</evidence>
<accession>A0A0N4V4Z3</accession>
<name>A0A0N4V4Z3_ENTVE</name>
<proteinExistence type="predicted"/>
<feature type="compositionally biased region" description="Basic and acidic residues" evidence="1">
    <location>
        <begin position="1"/>
        <end position="13"/>
    </location>
</feature>
<keyword evidence="3" id="KW-1185">Reference proteome</keyword>
<dbReference type="EMBL" id="UXUI01007997">
    <property type="protein sequence ID" value="VDD90151.1"/>
    <property type="molecule type" value="Genomic_DNA"/>
</dbReference>
<protein>
    <submittedName>
        <fullName evidence="4">BESS domain-containing protein</fullName>
    </submittedName>
</protein>